<dbReference type="NCBIfam" id="TIGR03621">
    <property type="entry name" value="F420_MSMEG_2516"/>
    <property type="match status" value="1"/>
</dbReference>
<keyword evidence="3" id="KW-0560">Oxidoreductase</keyword>
<accession>A0A2N3WSU9</accession>
<evidence type="ECO:0000313" key="9">
    <source>
        <dbReference type="Proteomes" id="UP000550260"/>
    </source>
</evidence>
<dbReference type="GO" id="GO:0008726">
    <property type="term" value="F:alkanesulfonate monooxygenase activity"/>
    <property type="evidence" value="ECO:0007669"/>
    <property type="project" value="TreeGrafter"/>
</dbReference>
<dbReference type="InterPro" id="IPR019923">
    <property type="entry name" value="Lucif-like_OxRdtase_MSMEG_2516"/>
</dbReference>
<dbReference type="AlphaFoldDB" id="A0A2N3WSU9"/>
<comment type="caution">
    <text evidence="7">The sequence shown here is derived from an EMBL/GenBank/DDBJ whole genome shotgun (WGS) entry which is preliminary data.</text>
</comment>
<dbReference type="PANTHER" id="PTHR42847:SF4">
    <property type="entry name" value="ALKANESULFONATE MONOOXYGENASE-RELATED"/>
    <property type="match status" value="1"/>
</dbReference>
<keyword evidence="4" id="KW-0503">Monooxygenase</keyword>
<protein>
    <submittedName>
        <fullName evidence="7">F420-dependent oxidoreductase</fullName>
    </submittedName>
    <submittedName>
        <fullName evidence="6">TIGR03621 family F420-dependent LLM class oxidoreductase</fullName>
    </submittedName>
</protein>
<dbReference type="Proteomes" id="UP000233750">
    <property type="component" value="Unassembled WGS sequence"/>
</dbReference>
<accession>A0A8E1VV65</accession>
<dbReference type="InterPro" id="IPR050172">
    <property type="entry name" value="SsuD_RutA_monooxygenase"/>
</dbReference>
<evidence type="ECO:0000256" key="2">
    <source>
        <dbReference type="ARBA" id="ARBA00022643"/>
    </source>
</evidence>
<evidence type="ECO:0000256" key="3">
    <source>
        <dbReference type="ARBA" id="ARBA00023002"/>
    </source>
</evidence>
<dbReference type="InterPro" id="IPR011251">
    <property type="entry name" value="Luciferase-like_dom"/>
</dbReference>
<proteinExistence type="predicted"/>
<sequence length="290" mass="31486">MTAREFRFGVNLLTPSSGAEWQARCREAEDLGYDVIAVADHPGMPAPLPALVSAAEVTTRPQLAVFVLNSGFYNPVLLARDLAGTDALLDGRLEIALGTGYVKAEFDRAGIPWRTASERVDHLERTVLEVGRLLADPDHRPSPARRPPLCVAGNGDRVLRIAAEHADIVAFSGAAPGHRPGMLRFLGPDALAARVDHVRQAAPHRFDALELNLLVHAVALDGERQAAVERLPRFEAHPIDLAQVPTVFSGPPAEIAETLHQHRKTFGISYVTVPEPAMRDFARVIAEVRS</sequence>
<evidence type="ECO:0000259" key="5">
    <source>
        <dbReference type="Pfam" id="PF00296"/>
    </source>
</evidence>
<evidence type="ECO:0000313" key="8">
    <source>
        <dbReference type="Proteomes" id="UP000233750"/>
    </source>
</evidence>
<dbReference type="Gene3D" id="3.20.20.30">
    <property type="entry name" value="Luciferase-like domain"/>
    <property type="match status" value="1"/>
</dbReference>
<keyword evidence="1" id="KW-0285">Flavoprotein</keyword>
<dbReference type="SUPFAM" id="SSF51679">
    <property type="entry name" value="Bacterial luciferase-like"/>
    <property type="match status" value="1"/>
</dbReference>
<organism evidence="7 8">
    <name type="scientific">Amycolatopsis echigonensis</name>
    <dbReference type="NCBI Taxonomy" id="2576905"/>
    <lineage>
        <taxon>Bacteria</taxon>
        <taxon>Bacillati</taxon>
        <taxon>Actinomycetota</taxon>
        <taxon>Actinomycetes</taxon>
        <taxon>Pseudonocardiales</taxon>
        <taxon>Pseudonocardiaceae</taxon>
        <taxon>Amycolatopsis</taxon>
    </lineage>
</organism>
<name>A0A2N3WSU9_9PSEU</name>
<evidence type="ECO:0000256" key="4">
    <source>
        <dbReference type="ARBA" id="ARBA00023033"/>
    </source>
</evidence>
<dbReference type="EMBL" id="PJMY01000003">
    <property type="protein sequence ID" value="PKV96958.1"/>
    <property type="molecule type" value="Genomic_DNA"/>
</dbReference>
<evidence type="ECO:0000313" key="7">
    <source>
        <dbReference type="EMBL" id="PKV96958.1"/>
    </source>
</evidence>
<dbReference type="Proteomes" id="UP000550260">
    <property type="component" value="Unassembled WGS sequence"/>
</dbReference>
<dbReference type="RefSeq" id="WP_101439741.1">
    <property type="nucleotide sequence ID" value="NZ_JACJHR010000006.1"/>
</dbReference>
<keyword evidence="2" id="KW-0288">FMN</keyword>
<reference evidence="7 8" key="1">
    <citation type="submission" date="2017-12" db="EMBL/GenBank/DDBJ databases">
        <title>Sequencing the genomes of 1000 Actinobacteria strains.</title>
        <authorList>
            <person name="Klenk H.-P."/>
        </authorList>
    </citation>
    <scope>NUCLEOTIDE SEQUENCE [LARGE SCALE GENOMIC DNA]</scope>
    <source>
        <strain evidence="7 8">DSM 45165</strain>
    </source>
</reference>
<feature type="domain" description="Luciferase-like" evidence="5">
    <location>
        <begin position="9"/>
        <end position="230"/>
    </location>
</feature>
<dbReference type="PANTHER" id="PTHR42847">
    <property type="entry name" value="ALKANESULFONATE MONOOXYGENASE"/>
    <property type="match status" value="1"/>
</dbReference>
<dbReference type="EMBL" id="JACJHR010000006">
    <property type="protein sequence ID" value="MBB2498799.1"/>
    <property type="molecule type" value="Genomic_DNA"/>
</dbReference>
<reference evidence="6 9" key="2">
    <citation type="submission" date="2020-08" db="EMBL/GenBank/DDBJ databases">
        <title>Amycolatopsis echigonensis JCM 21831.</title>
        <authorList>
            <person name="Tedsree N."/>
            <person name="Kuncharoen N."/>
            <person name="Likhitwitayawuid K."/>
            <person name="Tanasupawat S."/>
        </authorList>
    </citation>
    <scope>NUCLEOTIDE SEQUENCE [LARGE SCALE GENOMIC DNA]</scope>
    <source>
        <strain evidence="6 9">JCM 21831</strain>
    </source>
</reference>
<dbReference type="Pfam" id="PF00296">
    <property type="entry name" value="Bac_luciferase"/>
    <property type="match status" value="1"/>
</dbReference>
<dbReference type="InterPro" id="IPR036661">
    <property type="entry name" value="Luciferase-like_sf"/>
</dbReference>
<dbReference type="OrthoDB" id="4288123at2"/>
<dbReference type="GO" id="GO:0046306">
    <property type="term" value="P:alkanesulfonate catabolic process"/>
    <property type="evidence" value="ECO:0007669"/>
    <property type="project" value="TreeGrafter"/>
</dbReference>
<keyword evidence="8" id="KW-1185">Reference proteome</keyword>
<gene>
    <name evidence="7" type="ORF">ATK30_7923</name>
    <name evidence="6" type="ORF">H5411_06575</name>
</gene>
<evidence type="ECO:0000313" key="6">
    <source>
        <dbReference type="EMBL" id="MBB2498799.1"/>
    </source>
</evidence>
<evidence type="ECO:0000256" key="1">
    <source>
        <dbReference type="ARBA" id="ARBA00022630"/>
    </source>
</evidence>